<dbReference type="AlphaFoldDB" id="R4Z7R8"/>
<evidence type="ECO:0000313" key="3">
    <source>
        <dbReference type="Proteomes" id="UP000018291"/>
    </source>
</evidence>
<dbReference type="STRING" id="1229780.BN381_90053"/>
<organism evidence="2 3">
    <name type="scientific">Candidatus Neomicrothrix parvicella RN1</name>
    <dbReference type="NCBI Taxonomy" id="1229780"/>
    <lineage>
        <taxon>Bacteria</taxon>
        <taxon>Bacillati</taxon>
        <taxon>Actinomycetota</taxon>
        <taxon>Acidimicrobiia</taxon>
        <taxon>Acidimicrobiales</taxon>
        <taxon>Microthrixaceae</taxon>
        <taxon>Candidatus Neomicrothrix</taxon>
    </lineage>
</organism>
<reference evidence="2 3" key="1">
    <citation type="journal article" date="2013" name="ISME J.">
        <title>Metabolic model for the filamentous 'Candidatus Microthrix parvicella' based on genomic and metagenomic analyses.</title>
        <authorList>
            <person name="Jon McIlroy S."/>
            <person name="Kristiansen R."/>
            <person name="Albertsen M."/>
            <person name="Michael Karst S."/>
            <person name="Rossetti S."/>
            <person name="Lund Nielsen J."/>
            <person name="Tandoi V."/>
            <person name="James Seviour R."/>
            <person name="Nielsen P.H."/>
        </authorList>
    </citation>
    <scope>NUCLEOTIDE SEQUENCE [LARGE SCALE GENOMIC DNA]</scope>
    <source>
        <strain evidence="2 3">RN1</strain>
    </source>
</reference>
<proteinExistence type="predicted"/>
<evidence type="ECO:0000256" key="1">
    <source>
        <dbReference type="SAM" id="MobiDB-lite"/>
    </source>
</evidence>
<evidence type="ECO:0000313" key="2">
    <source>
        <dbReference type="EMBL" id="CCM65982.1"/>
    </source>
</evidence>
<feature type="region of interest" description="Disordered" evidence="1">
    <location>
        <begin position="1"/>
        <end position="55"/>
    </location>
</feature>
<protein>
    <submittedName>
        <fullName evidence="2">Uncharacterized protein</fullName>
    </submittedName>
</protein>
<feature type="compositionally biased region" description="Basic residues" evidence="1">
    <location>
        <begin position="27"/>
        <end position="41"/>
    </location>
</feature>
<dbReference type="HOGENOM" id="CLU_1831470_0_0_11"/>
<gene>
    <name evidence="2" type="ORF">BN381_90053</name>
</gene>
<feature type="region of interest" description="Disordered" evidence="1">
    <location>
        <begin position="100"/>
        <end position="140"/>
    </location>
</feature>
<name>R4Z7R8_9ACTN</name>
<keyword evidence="3" id="KW-1185">Reference proteome</keyword>
<accession>R4Z7R8</accession>
<sequence>MLYGTTPHERLMGNPNLPTGARSSARNPRRAPGRNSAHRPAARNQDLTNPAHPLGREVGCFDEVAAVPKVGDVPAREVVGVVEVCLLEYLDTVSVRGVGAWPGSNVMRRSPIDPHGRSSPTVAGRDDDGGPHRFCQIEQS</sequence>
<dbReference type="Proteomes" id="UP000018291">
    <property type="component" value="Unassembled WGS sequence"/>
</dbReference>
<comment type="caution">
    <text evidence="2">The sequence shown here is derived from an EMBL/GenBank/DDBJ whole genome shotgun (WGS) entry which is preliminary data.</text>
</comment>
<dbReference type="EMBL" id="CANL01000087">
    <property type="protein sequence ID" value="CCM65982.1"/>
    <property type="molecule type" value="Genomic_DNA"/>
</dbReference>